<organism evidence="3 4">
    <name type="scientific">Cladonia borealis</name>
    <dbReference type="NCBI Taxonomy" id="184061"/>
    <lineage>
        <taxon>Eukaryota</taxon>
        <taxon>Fungi</taxon>
        <taxon>Dikarya</taxon>
        <taxon>Ascomycota</taxon>
        <taxon>Pezizomycotina</taxon>
        <taxon>Lecanoromycetes</taxon>
        <taxon>OSLEUM clade</taxon>
        <taxon>Lecanoromycetidae</taxon>
        <taxon>Lecanorales</taxon>
        <taxon>Lecanorineae</taxon>
        <taxon>Cladoniaceae</taxon>
        <taxon>Cladonia</taxon>
    </lineage>
</organism>
<dbReference type="InterPro" id="IPR054289">
    <property type="entry name" value="DUF7025"/>
</dbReference>
<dbReference type="GO" id="GO:0005524">
    <property type="term" value="F:ATP binding"/>
    <property type="evidence" value="ECO:0007669"/>
    <property type="project" value="InterPro"/>
</dbReference>
<dbReference type="EMBL" id="JAFEKC020000006">
    <property type="protein sequence ID" value="KAK0513734.1"/>
    <property type="molecule type" value="Genomic_DNA"/>
</dbReference>
<dbReference type="AlphaFoldDB" id="A0AA39V685"/>
<evidence type="ECO:0000313" key="3">
    <source>
        <dbReference type="EMBL" id="KAK0513734.1"/>
    </source>
</evidence>
<dbReference type="Proteomes" id="UP001166286">
    <property type="component" value="Unassembled WGS sequence"/>
</dbReference>
<reference evidence="3" key="1">
    <citation type="submission" date="2023-03" db="EMBL/GenBank/DDBJ databases">
        <title>Complete genome of Cladonia borealis.</title>
        <authorList>
            <person name="Park H."/>
        </authorList>
    </citation>
    <scope>NUCLEOTIDE SEQUENCE</scope>
    <source>
        <strain evidence="3">ANT050790</strain>
    </source>
</reference>
<evidence type="ECO:0000256" key="1">
    <source>
        <dbReference type="SAM" id="MobiDB-lite"/>
    </source>
</evidence>
<evidence type="ECO:0000259" key="2">
    <source>
        <dbReference type="SMART" id="SM00382"/>
    </source>
</evidence>
<feature type="compositionally biased region" description="Low complexity" evidence="1">
    <location>
        <begin position="1"/>
        <end position="15"/>
    </location>
</feature>
<dbReference type="GO" id="GO:0016887">
    <property type="term" value="F:ATP hydrolysis activity"/>
    <property type="evidence" value="ECO:0007669"/>
    <property type="project" value="InterPro"/>
</dbReference>
<dbReference type="PANTHER" id="PTHR46411:SF1">
    <property type="entry name" value="FAMILY ATPASE, PUTATIVE (AFU_ORTHOLOGUE AFUA_7G05752)-RELATED"/>
    <property type="match status" value="1"/>
</dbReference>
<comment type="caution">
    <text evidence="3">The sequence shown here is derived from an EMBL/GenBank/DDBJ whole genome shotgun (WGS) entry which is preliminary data.</text>
</comment>
<dbReference type="CDD" id="cd19481">
    <property type="entry name" value="RecA-like_protease"/>
    <property type="match status" value="1"/>
</dbReference>
<dbReference type="SUPFAM" id="SSF52540">
    <property type="entry name" value="P-loop containing nucleoside triphosphate hydrolases"/>
    <property type="match status" value="1"/>
</dbReference>
<protein>
    <recommendedName>
        <fullName evidence="2">AAA+ ATPase domain-containing protein</fullName>
    </recommendedName>
</protein>
<dbReference type="Pfam" id="PF22942">
    <property type="entry name" value="DUF7025"/>
    <property type="match status" value="1"/>
</dbReference>
<gene>
    <name evidence="3" type="ORF">JMJ35_003456</name>
</gene>
<dbReference type="PANTHER" id="PTHR46411">
    <property type="entry name" value="FAMILY ATPASE, PUTATIVE-RELATED"/>
    <property type="match status" value="1"/>
</dbReference>
<feature type="domain" description="AAA+ ATPase" evidence="2">
    <location>
        <begin position="480"/>
        <end position="605"/>
    </location>
</feature>
<dbReference type="InterPro" id="IPR003959">
    <property type="entry name" value="ATPase_AAA_core"/>
</dbReference>
<dbReference type="InterPro" id="IPR003593">
    <property type="entry name" value="AAA+_ATPase"/>
</dbReference>
<dbReference type="InterPro" id="IPR027417">
    <property type="entry name" value="P-loop_NTPase"/>
</dbReference>
<proteinExistence type="predicted"/>
<accession>A0AA39V685</accession>
<feature type="region of interest" description="Disordered" evidence="1">
    <location>
        <begin position="1"/>
        <end position="50"/>
    </location>
</feature>
<sequence>MPASSVDSVSTSASDEQAVKQAFALTPTPSDSAENGDIPPPPPPPPEKKPERIRASKLEYKTVNQIWDRKNYGLKLVESLDKEFNREDSYEEYVFIERRKYDEANMHYKTYVDIKSEPLRDILREVLCDVNTVSLRGDKPEIRVEILFHFLTELESRRNLDILETDTLTQHLDLLVRYLQLHFSSTIQNLPQLIQHNEITFDLLWALFPPSALVYTTCIYSEQPKCLVFDFGDEQVIKGQKYWVLQGRYLDYDGKKFGEVSRALLIPEFRGAKIITALETFPLEYHNEVSEVRSGLIARGKKFMSLQGLHHRSYNGLAHIKKDGQPIKFSLKGRFMVDPLCFKEHNPNYERPRIDGISVRDLLGIRRRDMEDISDLLGNQEIHGHGANNGSRADTSTKSGDLTEEELLICSPTVLGFSLERRLWAEFAVSCIDDIEWSDLPFQSLVIPVKKKDMLQALVLPYKPDAEERPFDDFVEGKGKGLIILLHGPPGVGKTLTAEAISEYQRRPLYRVCAGDLGLDSDKLERRLTEILDLVARWKAILLLDEADVFLESRERQHLHHNTLVSVFLRQLEYFQGVMILTTNRVTAFDEAVQSRIHLGIKYEPLSRKAKGEVWKSFLEQANVAAGKGKEPRITNAQLDDLSRRDFNGRQIKNTVRMAYALAIAKGKTLGYEHLMDAIEANEDFDDDFRGGGGKSEAMKAYS</sequence>
<name>A0AA39V685_9LECA</name>
<dbReference type="SMART" id="SM00382">
    <property type="entry name" value="AAA"/>
    <property type="match status" value="1"/>
</dbReference>
<dbReference type="Gene3D" id="3.40.50.300">
    <property type="entry name" value="P-loop containing nucleotide triphosphate hydrolases"/>
    <property type="match status" value="1"/>
</dbReference>
<dbReference type="Pfam" id="PF00004">
    <property type="entry name" value="AAA"/>
    <property type="match status" value="1"/>
</dbReference>
<keyword evidence="4" id="KW-1185">Reference proteome</keyword>
<evidence type="ECO:0000313" key="4">
    <source>
        <dbReference type="Proteomes" id="UP001166286"/>
    </source>
</evidence>